<reference evidence="8" key="1">
    <citation type="submission" date="2016-12" db="EMBL/GenBank/DDBJ databases">
        <title>Comparative genomics of four Isosphaeraceae planctomycetes: a common pool of plasmids and glycoside hydrolase genes.</title>
        <authorList>
            <person name="Ivanova A."/>
        </authorList>
    </citation>
    <scope>NUCLEOTIDE SEQUENCE [LARGE SCALE GENOMIC DNA]</scope>
    <source>
        <strain evidence="8">PX4</strain>
    </source>
</reference>
<feature type="transmembrane region" description="Helical" evidence="5">
    <location>
        <begin position="213"/>
        <end position="233"/>
    </location>
</feature>
<dbReference type="Gene3D" id="3.40.50.620">
    <property type="entry name" value="HUPs"/>
    <property type="match status" value="1"/>
</dbReference>
<feature type="domain" description="UspA" evidence="6">
    <location>
        <begin position="509"/>
        <end position="644"/>
    </location>
</feature>
<dbReference type="PANTHER" id="PTHR11706">
    <property type="entry name" value="SOLUTE CARRIER PROTEIN FAMILY 11 MEMBER"/>
    <property type="match status" value="1"/>
</dbReference>
<dbReference type="RefSeq" id="WP_076346106.1">
    <property type="nucleotide sequence ID" value="NZ_CP019082.1"/>
</dbReference>
<feature type="transmembrane region" description="Helical" evidence="5">
    <location>
        <begin position="254"/>
        <end position="278"/>
    </location>
</feature>
<feature type="transmembrane region" description="Helical" evidence="5">
    <location>
        <begin position="33"/>
        <end position="51"/>
    </location>
</feature>
<dbReference type="HAMAP" id="MF_00221">
    <property type="entry name" value="NRAMP"/>
    <property type="match status" value="1"/>
</dbReference>
<feature type="transmembrane region" description="Helical" evidence="5">
    <location>
        <begin position="114"/>
        <end position="136"/>
    </location>
</feature>
<organism evidence="7 8">
    <name type="scientific">Paludisphaera borealis</name>
    <dbReference type="NCBI Taxonomy" id="1387353"/>
    <lineage>
        <taxon>Bacteria</taxon>
        <taxon>Pseudomonadati</taxon>
        <taxon>Planctomycetota</taxon>
        <taxon>Planctomycetia</taxon>
        <taxon>Isosphaerales</taxon>
        <taxon>Isosphaeraceae</taxon>
        <taxon>Paludisphaera</taxon>
    </lineage>
</organism>
<dbReference type="InterPro" id="IPR006016">
    <property type="entry name" value="UspA"/>
</dbReference>
<gene>
    <name evidence="7" type="primary">mntH_2</name>
    <name evidence="5" type="synonym">mntH</name>
    <name evidence="7" type="ORF">BSF38_02548</name>
</gene>
<accession>A0A1U7CQ25</accession>
<comment type="function">
    <text evidence="5">H(+)-stimulated, divalent metal cation uptake system.</text>
</comment>
<dbReference type="KEGG" id="pbor:BSF38_02548"/>
<comment type="similarity">
    <text evidence="5">Belongs to the NRAMP family.</text>
</comment>
<dbReference type="Pfam" id="PF00582">
    <property type="entry name" value="Usp"/>
    <property type="match status" value="1"/>
</dbReference>
<keyword evidence="2 5" id="KW-0812">Transmembrane</keyword>
<dbReference type="SUPFAM" id="SSF52402">
    <property type="entry name" value="Adenine nucleotide alpha hydrolases-like"/>
    <property type="match status" value="1"/>
</dbReference>
<keyword evidence="4 5" id="KW-0472">Membrane</keyword>
<feature type="transmembrane region" description="Helical" evidence="5">
    <location>
        <begin position="452"/>
        <end position="478"/>
    </location>
</feature>
<feature type="transmembrane region" description="Helical" evidence="5">
    <location>
        <begin position="374"/>
        <end position="394"/>
    </location>
</feature>
<dbReference type="PANTHER" id="PTHR11706:SF101">
    <property type="entry name" value="MANGANESE TRANSPORTER SMF1"/>
    <property type="match status" value="1"/>
</dbReference>
<feature type="transmembrane region" description="Helical" evidence="5">
    <location>
        <begin position="71"/>
        <end position="93"/>
    </location>
</feature>
<dbReference type="NCBIfam" id="NF001923">
    <property type="entry name" value="PRK00701.1"/>
    <property type="match status" value="1"/>
</dbReference>
<dbReference type="EMBL" id="CP019082">
    <property type="protein sequence ID" value="APW61045.1"/>
    <property type="molecule type" value="Genomic_DNA"/>
</dbReference>
<dbReference type="OrthoDB" id="9787548at2"/>
<dbReference type="GO" id="GO:0034755">
    <property type="term" value="P:iron ion transmembrane transport"/>
    <property type="evidence" value="ECO:0007669"/>
    <property type="project" value="TreeGrafter"/>
</dbReference>
<keyword evidence="5" id="KW-0769">Symport</keyword>
<feature type="transmembrane region" description="Helical" evidence="5">
    <location>
        <begin position="298"/>
        <end position="318"/>
    </location>
</feature>
<dbReference type="Proteomes" id="UP000186309">
    <property type="component" value="Chromosome"/>
</dbReference>
<dbReference type="Pfam" id="PF01566">
    <property type="entry name" value="Nramp"/>
    <property type="match status" value="1"/>
</dbReference>
<dbReference type="GO" id="GO:0005384">
    <property type="term" value="F:manganese ion transmembrane transporter activity"/>
    <property type="evidence" value="ECO:0007669"/>
    <property type="project" value="TreeGrafter"/>
</dbReference>
<evidence type="ECO:0000256" key="4">
    <source>
        <dbReference type="ARBA" id="ARBA00023136"/>
    </source>
</evidence>
<keyword evidence="5" id="KW-0406">Ion transport</keyword>
<dbReference type="AlphaFoldDB" id="A0A1U7CQ25"/>
<evidence type="ECO:0000256" key="3">
    <source>
        <dbReference type="ARBA" id="ARBA00022989"/>
    </source>
</evidence>
<dbReference type="GO" id="GO:0005886">
    <property type="term" value="C:plasma membrane"/>
    <property type="evidence" value="ECO:0007669"/>
    <property type="project" value="UniProtKB-SubCell"/>
</dbReference>
<feature type="transmembrane region" description="Helical" evidence="5">
    <location>
        <begin position="142"/>
        <end position="162"/>
    </location>
</feature>
<dbReference type="InterPro" id="IPR014729">
    <property type="entry name" value="Rossmann-like_a/b/a_fold"/>
</dbReference>
<name>A0A1U7CQ25_9BACT</name>
<evidence type="ECO:0000259" key="6">
    <source>
        <dbReference type="Pfam" id="PF00582"/>
    </source>
</evidence>
<keyword evidence="5" id="KW-0813">Transport</keyword>
<dbReference type="CDD" id="cd00293">
    <property type="entry name" value="USP-like"/>
    <property type="match status" value="1"/>
</dbReference>
<keyword evidence="5" id="KW-1003">Cell membrane</keyword>
<dbReference type="InterPro" id="IPR001046">
    <property type="entry name" value="NRAMP_fam"/>
</dbReference>
<evidence type="ECO:0000313" key="7">
    <source>
        <dbReference type="EMBL" id="APW61045.1"/>
    </source>
</evidence>
<dbReference type="GO" id="GO:0015086">
    <property type="term" value="F:cadmium ion transmembrane transporter activity"/>
    <property type="evidence" value="ECO:0007669"/>
    <property type="project" value="TreeGrafter"/>
</dbReference>
<feature type="transmembrane region" description="Helical" evidence="5">
    <location>
        <begin position="174"/>
        <end position="193"/>
    </location>
</feature>
<evidence type="ECO:0000313" key="8">
    <source>
        <dbReference type="Proteomes" id="UP000186309"/>
    </source>
</evidence>
<dbReference type="GO" id="GO:0015293">
    <property type="term" value="F:symporter activity"/>
    <property type="evidence" value="ECO:0007669"/>
    <property type="project" value="UniProtKB-UniRule"/>
</dbReference>
<dbReference type="GO" id="GO:0046872">
    <property type="term" value="F:metal ion binding"/>
    <property type="evidence" value="ECO:0007669"/>
    <property type="project" value="UniProtKB-UniRule"/>
</dbReference>
<keyword evidence="8" id="KW-1185">Reference proteome</keyword>
<keyword evidence="3 5" id="KW-1133">Transmembrane helix</keyword>
<dbReference type="NCBIfam" id="TIGR01197">
    <property type="entry name" value="nramp"/>
    <property type="match status" value="1"/>
</dbReference>
<feature type="transmembrane region" description="Helical" evidence="5">
    <location>
        <begin position="414"/>
        <end position="432"/>
    </location>
</feature>
<sequence>MVVVEGAKVDRRSLEEVHGSVDVPSEVGRGGRFRRLFAFMGPAYLVSVGYMDPGNWATDLEGGARFGYALLWVLLMSNIMAVLLQTLAARLGVVTGHDLAQACRAEYSPRVNRVLWLLAEVAIAATDLAEILGTIIALKLLFGMPLLWGCLVTAFDTFLLLYLQRWGMRKMEAVILVLVATIGGCFLVQVFLARPDMAAMAVGLRPTLPPGSLFVAIGILGATVMPHNLYLHSALVQSRRIGKDEASRRSACKFYLIDSAIALNAAFFVNAAILVVSAATFHSGGMQDVASIEKAYELLPSFLGASAPILFGIALLCAGQSSTLTGTLAGQIVMEGYLHLKIAPWLRRLITRMLALIPAVVVISLTGEESTQELLVLSQVILSLQLSFAVIPLIHFTSNRRNMGVFATPWWGKILAWTVAAIIVGLNGYLVVDQIKGWIEAAADSGIHYGPIPLSWLAAIGLIGGAGSVAGLLVWVLIKPLVRPSPAWSPPGRVVIDWDEALRPRPLSRIGVALEHKPGDSEILNRAISLAQADPGRRELVLLHVVDTAMTVVHGALTADLETGADADYLDDLVRALHEKGFRARSALLHGTDPAGRLIEHLRNEPVDLLVVGSHGHGLLRDLLYGQTVDRVRHRLEIPMLIARPDRSTPLSGDS</sequence>
<dbReference type="NCBIfam" id="NF037982">
    <property type="entry name" value="Nramp_1"/>
    <property type="match status" value="1"/>
</dbReference>
<evidence type="ECO:0000256" key="1">
    <source>
        <dbReference type="ARBA" id="ARBA00004141"/>
    </source>
</evidence>
<comment type="subcellular location">
    <subcellularLocation>
        <location evidence="5">Cell membrane</location>
        <topology evidence="5">Multi-pass membrane protein</topology>
    </subcellularLocation>
    <subcellularLocation>
        <location evidence="1">Membrane</location>
        <topology evidence="1">Multi-pass membrane protein</topology>
    </subcellularLocation>
</comment>
<protein>
    <recommendedName>
        <fullName evidence="5">Divalent metal cation transporter MntH</fullName>
    </recommendedName>
</protein>
<evidence type="ECO:0000256" key="5">
    <source>
        <dbReference type="HAMAP-Rule" id="MF_00221"/>
    </source>
</evidence>
<proteinExistence type="inferred from homology"/>
<evidence type="ECO:0000256" key="2">
    <source>
        <dbReference type="ARBA" id="ARBA00022692"/>
    </source>
</evidence>
<comment type="caution">
    <text evidence="5">Lacks conserved residue(s) required for the propagation of feature annotation.</text>
</comment>
<dbReference type="PRINTS" id="PR00447">
    <property type="entry name" value="NATRESASSCMP"/>
</dbReference>
<dbReference type="STRING" id="1387353.BSF38_02548"/>
<feature type="transmembrane region" description="Helical" evidence="5">
    <location>
        <begin position="349"/>
        <end position="368"/>
    </location>
</feature>